<evidence type="ECO:0000313" key="2">
    <source>
        <dbReference type="Proteomes" id="UP001237448"/>
    </source>
</evidence>
<organism evidence="1 2">
    <name type="scientific">Labrys monachus</name>
    <dbReference type="NCBI Taxonomy" id="217067"/>
    <lineage>
        <taxon>Bacteria</taxon>
        <taxon>Pseudomonadati</taxon>
        <taxon>Pseudomonadota</taxon>
        <taxon>Alphaproteobacteria</taxon>
        <taxon>Hyphomicrobiales</taxon>
        <taxon>Xanthobacteraceae</taxon>
        <taxon>Labrys</taxon>
    </lineage>
</organism>
<dbReference type="RefSeq" id="WP_307421940.1">
    <property type="nucleotide sequence ID" value="NZ_JAUSVK010000001.1"/>
</dbReference>
<dbReference type="EMBL" id="JAUSVK010000001">
    <property type="protein sequence ID" value="MDQ0390633.1"/>
    <property type="molecule type" value="Genomic_DNA"/>
</dbReference>
<reference evidence="1 2" key="1">
    <citation type="submission" date="2023-07" db="EMBL/GenBank/DDBJ databases">
        <title>Genomic Encyclopedia of Type Strains, Phase IV (KMG-IV): sequencing the most valuable type-strain genomes for metagenomic binning, comparative biology and taxonomic classification.</title>
        <authorList>
            <person name="Goeker M."/>
        </authorList>
    </citation>
    <scope>NUCLEOTIDE SEQUENCE [LARGE SCALE GENOMIC DNA]</scope>
    <source>
        <strain evidence="1 2">DSM 5896</strain>
    </source>
</reference>
<gene>
    <name evidence="1" type="ORF">J3R73_000425</name>
</gene>
<proteinExistence type="predicted"/>
<dbReference type="Proteomes" id="UP001237448">
    <property type="component" value="Unassembled WGS sequence"/>
</dbReference>
<accession>A0ABU0F969</accession>
<name>A0ABU0F969_9HYPH</name>
<evidence type="ECO:0000313" key="1">
    <source>
        <dbReference type="EMBL" id="MDQ0390633.1"/>
    </source>
</evidence>
<keyword evidence="2" id="KW-1185">Reference proteome</keyword>
<sequence length="53" mass="5867">MSSLLQNRAVAWGTTRDKPVSKRIARLNLELSEKKRARKRAGSTWTGIAAEGV</sequence>
<comment type="caution">
    <text evidence="1">The sequence shown here is derived from an EMBL/GenBank/DDBJ whole genome shotgun (WGS) entry which is preliminary data.</text>
</comment>
<protein>
    <submittedName>
        <fullName evidence="1">Uncharacterized protein</fullName>
    </submittedName>
</protein>